<dbReference type="Gene3D" id="3.30.70.2330">
    <property type="match status" value="1"/>
</dbReference>
<dbReference type="STRING" id="518766.Rmar_0535"/>
<name>D0MEY6_RHOM4</name>
<evidence type="ECO:0000256" key="1">
    <source>
        <dbReference type="ARBA" id="ARBA00022723"/>
    </source>
</evidence>
<gene>
    <name evidence="4" type="ordered locus">Rmar_0535</name>
</gene>
<feature type="domain" description="HIRAN" evidence="3">
    <location>
        <begin position="30"/>
        <end position="129"/>
    </location>
</feature>
<evidence type="ECO:0000259" key="3">
    <source>
        <dbReference type="SMART" id="SM00910"/>
    </source>
</evidence>
<dbReference type="GO" id="GO:0008270">
    <property type="term" value="F:zinc ion binding"/>
    <property type="evidence" value="ECO:0007669"/>
    <property type="project" value="InterPro"/>
</dbReference>
<accession>D0MEY6</accession>
<dbReference type="GO" id="GO:0016818">
    <property type="term" value="F:hydrolase activity, acting on acid anhydrides, in phosphorus-containing anhydrides"/>
    <property type="evidence" value="ECO:0007669"/>
    <property type="project" value="InterPro"/>
</dbReference>
<dbReference type="KEGG" id="rmr:Rmar_0535"/>
<dbReference type="Proteomes" id="UP000002221">
    <property type="component" value="Chromosome"/>
</dbReference>
<dbReference type="AlphaFoldDB" id="D0MEY6"/>
<dbReference type="HOGENOM" id="CLU_154672_0_1_10"/>
<keyword evidence="5" id="KW-1185">Reference proteome</keyword>
<proteinExistence type="predicted"/>
<dbReference type="SMART" id="SM00910">
    <property type="entry name" value="HIRAN"/>
    <property type="match status" value="1"/>
</dbReference>
<evidence type="ECO:0000313" key="5">
    <source>
        <dbReference type="Proteomes" id="UP000002221"/>
    </source>
</evidence>
<dbReference type="EMBL" id="CP001807">
    <property type="protein sequence ID" value="ACY47436.1"/>
    <property type="molecule type" value="Genomic_DNA"/>
</dbReference>
<protein>
    <submittedName>
        <fullName evidence="4">HIRAN protein</fullName>
    </submittedName>
</protein>
<evidence type="ECO:0000313" key="4">
    <source>
        <dbReference type="EMBL" id="ACY47436.1"/>
    </source>
</evidence>
<sequence length="131" mass="14740">MFTRRAFLKTLVALGLWPGVTDSGRRARSVVLLETWVAGFRYHQGPRVQHRLRVGQPLVLRREPANPYDDRAIALYTGDGVKLGYVPRVDNSVLATMLDQGVPLKAVITDVACEAPPWERVRFRIKMAWGG</sequence>
<reference evidence="4 5" key="1">
    <citation type="journal article" date="2009" name="Stand. Genomic Sci.">
        <title>Complete genome sequence of Rhodothermus marinus type strain (R-10).</title>
        <authorList>
            <person name="Nolan M."/>
            <person name="Tindall B.J."/>
            <person name="Pomrenke H."/>
            <person name="Lapidus A."/>
            <person name="Copeland A."/>
            <person name="Glavina Del Rio T."/>
            <person name="Lucas S."/>
            <person name="Chen F."/>
            <person name="Tice H."/>
            <person name="Cheng J.F."/>
            <person name="Saunders E."/>
            <person name="Han C."/>
            <person name="Bruce D."/>
            <person name="Goodwin L."/>
            <person name="Chain P."/>
            <person name="Pitluck S."/>
            <person name="Ovchinikova G."/>
            <person name="Pati A."/>
            <person name="Ivanova N."/>
            <person name="Mavromatis K."/>
            <person name="Chen A."/>
            <person name="Palaniappan K."/>
            <person name="Land M."/>
            <person name="Hauser L."/>
            <person name="Chang Y.J."/>
            <person name="Jeffries C.D."/>
            <person name="Brettin T."/>
            <person name="Goker M."/>
            <person name="Bristow J."/>
            <person name="Eisen J.A."/>
            <person name="Markowitz V."/>
            <person name="Hugenholtz P."/>
            <person name="Kyrpides N.C."/>
            <person name="Klenk H.P."/>
            <person name="Detter J.C."/>
        </authorList>
    </citation>
    <scope>NUCLEOTIDE SEQUENCE [LARGE SCALE GENOMIC DNA]</scope>
    <source>
        <strain evidence="5">ATCC 43812 / DSM 4252 / R-10</strain>
    </source>
</reference>
<dbReference type="eggNOG" id="ENOG5032SKB">
    <property type="taxonomic scope" value="Bacteria"/>
</dbReference>
<dbReference type="OrthoDB" id="1096764at2"/>
<dbReference type="GO" id="GO:0003676">
    <property type="term" value="F:nucleic acid binding"/>
    <property type="evidence" value="ECO:0007669"/>
    <property type="project" value="InterPro"/>
</dbReference>
<dbReference type="RefSeq" id="WP_012843048.1">
    <property type="nucleotide sequence ID" value="NC_013501.1"/>
</dbReference>
<dbReference type="InterPro" id="IPR014905">
    <property type="entry name" value="HIRAN"/>
</dbReference>
<organism evidence="4 5">
    <name type="scientific">Rhodothermus marinus (strain ATCC 43812 / DSM 4252 / R-10)</name>
    <name type="common">Rhodothermus obamensis</name>
    <dbReference type="NCBI Taxonomy" id="518766"/>
    <lineage>
        <taxon>Bacteria</taxon>
        <taxon>Pseudomonadati</taxon>
        <taxon>Rhodothermota</taxon>
        <taxon>Rhodothermia</taxon>
        <taxon>Rhodothermales</taxon>
        <taxon>Rhodothermaceae</taxon>
        <taxon>Rhodothermus</taxon>
    </lineage>
</organism>
<keyword evidence="1" id="KW-0479">Metal-binding</keyword>
<evidence type="ECO:0000256" key="2">
    <source>
        <dbReference type="ARBA" id="ARBA00022801"/>
    </source>
</evidence>
<dbReference type="Pfam" id="PF08797">
    <property type="entry name" value="HIRAN"/>
    <property type="match status" value="1"/>
</dbReference>
<keyword evidence="2" id="KW-0378">Hydrolase</keyword>